<name>A0AAE0D570_COLKA</name>
<organism evidence="2 3">
    <name type="scientific">Colletotrichum kahawae</name>
    <name type="common">Coffee berry disease fungus</name>
    <dbReference type="NCBI Taxonomy" id="34407"/>
    <lineage>
        <taxon>Eukaryota</taxon>
        <taxon>Fungi</taxon>
        <taxon>Dikarya</taxon>
        <taxon>Ascomycota</taxon>
        <taxon>Pezizomycotina</taxon>
        <taxon>Sordariomycetes</taxon>
        <taxon>Hypocreomycetidae</taxon>
        <taxon>Glomerellales</taxon>
        <taxon>Glomerellaceae</taxon>
        <taxon>Colletotrichum</taxon>
        <taxon>Colletotrichum gloeosporioides species complex</taxon>
    </lineage>
</organism>
<proteinExistence type="predicted"/>
<gene>
    <name evidence="2" type="ORF">CKAH01_01287</name>
</gene>
<evidence type="ECO:0000313" key="2">
    <source>
        <dbReference type="EMBL" id="KAK2755395.1"/>
    </source>
</evidence>
<sequence>MRHLVHPGSPDRQIISLMLEESLDIHKKIITQELPYYLGPDATVRPYTNEGEDGFLITTPGPCLTDEQIDDICRKSKDMWERQAAIRAQEADKPLKRPLHQPVVISRGSNDSSRRRHDAHRSHERHRRYDDRRRE</sequence>
<dbReference type="Proteomes" id="UP001281614">
    <property type="component" value="Unassembled WGS sequence"/>
</dbReference>
<evidence type="ECO:0000313" key="3">
    <source>
        <dbReference type="Proteomes" id="UP001281614"/>
    </source>
</evidence>
<feature type="region of interest" description="Disordered" evidence="1">
    <location>
        <begin position="85"/>
        <end position="135"/>
    </location>
</feature>
<feature type="compositionally biased region" description="Basic residues" evidence="1">
    <location>
        <begin position="114"/>
        <end position="126"/>
    </location>
</feature>
<dbReference type="PANTHER" id="PTHR39609:SF2">
    <property type="entry name" value="TRANSCRIPTION FACTOR RFEG"/>
    <property type="match status" value="1"/>
</dbReference>
<comment type="caution">
    <text evidence="2">The sequence shown here is derived from an EMBL/GenBank/DDBJ whole genome shotgun (WGS) entry which is preliminary data.</text>
</comment>
<dbReference type="EMBL" id="VYYT01000222">
    <property type="protein sequence ID" value="KAK2755395.1"/>
    <property type="molecule type" value="Genomic_DNA"/>
</dbReference>
<dbReference type="AlphaFoldDB" id="A0AAE0D570"/>
<evidence type="ECO:0000256" key="1">
    <source>
        <dbReference type="SAM" id="MobiDB-lite"/>
    </source>
</evidence>
<accession>A0AAE0D570</accession>
<keyword evidence="3" id="KW-1185">Reference proteome</keyword>
<reference evidence="2" key="1">
    <citation type="submission" date="2023-02" db="EMBL/GenBank/DDBJ databases">
        <title>Colletotrichum kahawae CIFC_Que2 genome sequencing and assembly.</title>
        <authorList>
            <person name="Baroncelli R."/>
        </authorList>
    </citation>
    <scope>NUCLEOTIDE SEQUENCE</scope>
    <source>
        <strain evidence="2">CIFC_Que2</strain>
    </source>
</reference>
<dbReference type="PANTHER" id="PTHR39609">
    <property type="entry name" value="RFEG-RELATED"/>
    <property type="match status" value="1"/>
</dbReference>
<protein>
    <submittedName>
        <fullName evidence="2">Uncharacterized protein</fullName>
    </submittedName>
</protein>